<dbReference type="Proteomes" id="UP000015441">
    <property type="component" value="Unassembled WGS sequence"/>
</dbReference>
<name>N1JM42_BLUG1</name>
<dbReference type="InterPro" id="IPR056513">
    <property type="entry name" value="INO80F"/>
</dbReference>
<keyword evidence="3" id="KW-0175">Coiled coil</keyword>
<evidence type="ECO:0000256" key="3">
    <source>
        <dbReference type="SAM" id="Coils"/>
    </source>
</evidence>
<feature type="compositionally biased region" description="Polar residues" evidence="4">
    <location>
        <begin position="165"/>
        <end position="220"/>
    </location>
</feature>
<sequence>MITPPNFTKIFAYSSKPTGVLSQRIQHLIQFCLKFHLHQLINSLILITIAGVIPPELPPSVEEAYRAKCIQLKHRLSEVEEANDNARARIVRINRSIQKSRLERAFLLEQLAKRTSANVEDSEGSPSPPPTPKDKPLRIKRGHRKPEFMNNDVNEAQFRNICAGQGQTTMSPPSDAVSNTFPDPRRNSTPQTQSQPSKRQLLSNGTNRSSGPSIFISNQSRQHDPNNAFELYNSELRPILENEHRKEILEGSYDLEAALLLGWNALGPKKKNEYKHKFDIMKQALDADEDTIRGGTPRPASPHLQRVEEVEENDVEMADDANTPVPAPEISGFTAVNRT</sequence>
<feature type="region of interest" description="Disordered" evidence="4">
    <location>
        <begin position="290"/>
        <end position="339"/>
    </location>
</feature>
<keyword evidence="2" id="KW-0539">Nucleus</keyword>
<dbReference type="STRING" id="546991.N1JM42"/>
<dbReference type="Pfam" id="PF24245">
    <property type="entry name" value="INO80F"/>
    <property type="match status" value="1"/>
</dbReference>
<dbReference type="OrthoDB" id="10070927at2759"/>
<dbReference type="EMBL" id="CAUH01005332">
    <property type="protein sequence ID" value="CCU81656.1"/>
    <property type="molecule type" value="Genomic_DNA"/>
</dbReference>
<evidence type="ECO:0000313" key="6">
    <source>
        <dbReference type="EMBL" id="CCU81656.1"/>
    </source>
</evidence>
<dbReference type="AlphaFoldDB" id="N1JM42"/>
<dbReference type="GO" id="GO:0005634">
    <property type="term" value="C:nucleus"/>
    <property type="evidence" value="ECO:0007669"/>
    <property type="project" value="UniProtKB-SubCell"/>
</dbReference>
<dbReference type="InParanoid" id="N1JM42"/>
<evidence type="ECO:0000256" key="2">
    <source>
        <dbReference type="ARBA" id="ARBA00023242"/>
    </source>
</evidence>
<dbReference type="eggNOG" id="ENOG502SCA1">
    <property type="taxonomic scope" value="Eukaryota"/>
</dbReference>
<comment type="caution">
    <text evidence="6">The sequence shown here is derived from an EMBL/GenBank/DDBJ whole genome shotgun (WGS) entry which is preliminary data.</text>
</comment>
<dbReference type="HOGENOM" id="CLU_046160_1_1_1"/>
<feature type="coiled-coil region" evidence="3">
    <location>
        <begin position="69"/>
        <end position="96"/>
    </location>
</feature>
<proteinExistence type="predicted"/>
<feature type="compositionally biased region" description="Acidic residues" evidence="4">
    <location>
        <begin position="309"/>
        <end position="319"/>
    </location>
</feature>
<evidence type="ECO:0000259" key="5">
    <source>
        <dbReference type="Pfam" id="PF24245"/>
    </source>
</evidence>
<feature type="region of interest" description="Disordered" evidence="4">
    <location>
        <begin position="165"/>
        <end position="226"/>
    </location>
</feature>
<protein>
    <recommendedName>
        <fullName evidence="5">INO80 complex subunit F domain-containing protein</fullName>
    </recommendedName>
</protein>
<evidence type="ECO:0000256" key="4">
    <source>
        <dbReference type="SAM" id="MobiDB-lite"/>
    </source>
</evidence>
<organism evidence="6 7">
    <name type="scientific">Blumeria graminis f. sp. hordei (strain DH14)</name>
    <name type="common">Barley powdery mildew</name>
    <name type="synonym">Oidium monilioides f. sp. hordei</name>
    <dbReference type="NCBI Taxonomy" id="546991"/>
    <lineage>
        <taxon>Eukaryota</taxon>
        <taxon>Fungi</taxon>
        <taxon>Dikarya</taxon>
        <taxon>Ascomycota</taxon>
        <taxon>Pezizomycotina</taxon>
        <taxon>Leotiomycetes</taxon>
        <taxon>Erysiphales</taxon>
        <taxon>Erysiphaceae</taxon>
        <taxon>Blumeria</taxon>
        <taxon>Blumeria hordei</taxon>
    </lineage>
</organism>
<feature type="domain" description="INO80 complex subunit F" evidence="5">
    <location>
        <begin position="65"/>
        <end position="111"/>
    </location>
</feature>
<evidence type="ECO:0000256" key="1">
    <source>
        <dbReference type="ARBA" id="ARBA00004123"/>
    </source>
</evidence>
<reference evidence="6 7" key="1">
    <citation type="journal article" date="2010" name="Science">
        <title>Genome expansion and gene loss in powdery mildew fungi reveal tradeoffs in extreme parasitism.</title>
        <authorList>
            <person name="Spanu P.D."/>
            <person name="Abbott J.C."/>
            <person name="Amselem J."/>
            <person name="Burgis T.A."/>
            <person name="Soanes D.M."/>
            <person name="Stueber K."/>
            <person name="Ver Loren van Themaat E."/>
            <person name="Brown J.K.M."/>
            <person name="Butcher S.A."/>
            <person name="Gurr S.J."/>
            <person name="Lebrun M.-H."/>
            <person name="Ridout C.J."/>
            <person name="Schulze-Lefert P."/>
            <person name="Talbot N.J."/>
            <person name="Ahmadinejad N."/>
            <person name="Ametz C."/>
            <person name="Barton G.R."/>
            <person name="Benjdia M."/>
            <person name="Bidzinski P."/>
            <person name="Bindschedler L.V."/>
            <person name="Both M."/>
            <person name="Brewer M.T."/>
            <person name="Cadle-Davidson L."/>
            <person name="Cadle-Davidson M.M."/>
            <person name="Collemare J."/>
            <person name="Cramer R."/>
            <person name="Frenkel O."/>
            <person name="Godfrey D."/>
            <person name="Harriman J."/>
            <person name="Hoede C."/>
            <person name="King B.C."/>
            <person name="Klages S."/>
            <person name="Kleemann J."/>
            <person name="Knoll D."/>
            <person name="Koti P.S."/>
            <person name="Kreplak J."/>
            <person name="Lopez-Ruiz F.J."/>
            <person name="Lu X."/>
            <person name="Maekawa T."/>
            <person name="Mahanil S."/>
            <person name="Micali C."/>
            <person name="Milgroom M.G."/>
            <person name="Montana G."/>
            <person name="Noir S."/>
            <person name="O'Connell R.J."/>
            <person name="Oberhaensli S."/>
            <person name="Parlange F."/>
            <person name="Pedersen C."/>
            <person name="Quesneville H."/>
            <person name="Reinhardt R."/>
            <person name="Rott M."/>
            <person name="Sacristan S."/>
            <person name="Schmidt S.M."/>
            <person name="Schoen M."/>
            <person name="Skamnioti P."/>
            <person name="Sommer H."/>
            <person name="Stephens A."/>
            <person name="Takahara H."/>
            <person name="Thordal-Christensen H."/>
            <person name="Vigouroux M."/>
            <person name="Wessling R."/>
            <person name="Wicker T."/>
            <person name="Panstruga R."/>
        </authorList>
    </citation>
    <scope>NUCLEOTIDE SEQUENCE [LARGE SCALE GENOMIC DNA]</scope>
    <source>
        <strain evidence="6">DH14</strain>
    </source>
</reference>
<comment type="subcellular location">
    <subcellularLocation>
        <location evidence="1">Nucleus</location>
    </subcellularLocation>
</comment>
<gene>
    <name evidence="6" type="ORF">BGHDH14_bgh04688</name>
</gene>
<keyword evidence="7" id="KW-1185">Reference proteome</keyword>
<feature type="region of interest" description="Disordered" evidence="4">
    <location>
        <begin position="115"/>
        <end position="153"/>
    </location>
</feature>
<evidence type="ECO:0000313" key="7">
    <source>
        <dbReference type="Proteomes" id="UP000015441"/>
    </source>
</evidence>
<accession>N1JM42</accession>